<feature type="region of interest" description="Disordered" evidence="1">
    <location>
        <begin position="95"/>
        <end position="123"/>
    </location>
</feature>
<keyword evidence="3" id="KW-1185">Reference proteome</keyword>
<evidence type="ECO:0000313" key="2">
    <source>
        <dbReference type="EMBL" id="CAK0901053.1"/>
    </source>
</evidence>
<proteinExistence type="predicted"/>
<name>A0ABN9XMC3_9DINO</name>
<protein>
    <submittedName>
        <fullName evidence="2">Uncharacterized protein</fullName>
    </submittedName>
</protein>
<evidence type="ECO:0000313" key="3">
    <source>
        <dbReference type="Proteomes" id="UP001189429"/>
    </source>
</evidence>
<sequence length="134" mass="14948">MIEACQTCNKEMQRQTKAHKPGALFLRILLSMLQRSWRQLKNSGSKLTMYVRARMLAQGARRGTHERDYWAVQGHGDSTGRSEAAGEAVLEYSIESHCATPRNSEEDPQRPPPRGEGLPPHLELRAVLGAALAK</sequence>
<reference evidence="2" key="1">
    <citation type="submission" date="2023-10" db="EMBL/GenBank/DDBJ databases">
        <authorList>
            <person name="Chen Y."/>
            <person name="Shah S."/>
            <person name="Dougan E. K."/>
            <person name="Thang M."/>
            <person name="Chan C."/>
        </authorList>
    </citation>
    <scope>NUCLEOTIDE SEQUENCE [LARGE SCALE GENOMIC DNA]</scope>
</reference>
<comment type="caution">
    <text evidence="2">The sequence shown here is derived from an EMBL/GenBank/DDBJ whole genome shotgun (WGS) entry which is preliminary data.</text>
</comment>
<dbReference type="EMBL" id="CAUYUJ010020871">
    <property type="protein sequence ID" value="CAK0901053.1"/>
    <property type="molecule type" value="Genomic_DNA"/>
</dbReference>
<accession>A0ABN9XMC3</accession>
<evidence type="ECO:0000256" key="1">
    <source>
        <dbReference type="SAM" id="MobiDB-lite"/>
    </source>
</evidence>
<gene>
    <name evidence="2" type="ORF">PCOR1329_LOCUS78146</name>
</gene>
<organism evidence="2 3">
    <name type="scientific">Prorocentrum cordatum</name>
    <dbReference type="NCBI Taxonomy" id="2364126"/>
    <lineage>
        <taxon>Eukaryota</taxon>
        <taxon>Sar</taxon>
        <taxon>Alveolata</taxon>
        <taxon>Dinophyceae</taxon>
        <taxon>Prorocentrales</taxon>
        <taxon>Prorocentraceae</taxon>
        <taxon>Prorocentrum</taxon>
    </lineage>
</organism>
<dbReference type="Proteomes" id="UP001189429">
    <property type="component" value="Unassembled WGS sequence"/>
</dbReference>